<evidence type="ECO:0000256" key="3">
    <source>
        <dbReference type="ARBA" id="ARBA00007931"/>
    </source>
</evidence>
<accession>A0A918JKP5</accession>
<keyword evidence="11" id="KW-0482">Metalloprotease</keyword>
<dbReference type="InterPro" id="IPR044537">
    <property type="entry name" value="Rip2-like"/>
</dbReference>
<feature type="transmembrane region" description="Helical" evidence="13">
    <location>
        <begin position="53"/>
        <end position="75"/>
    </location>
</feature>
<feature type="transmembrane region" description="Helical" evidence="13">
    <location>
        <begin position="129"/>
        <end position="150"/>
    </location>
</feature>
<dbReference type="PANTHER" id="PTHR35864">
    <property type="entry name" value="ZINC METALLOPROTEASE MJ0611-RELATED"/>
    <property type="match status" value="1"/>
</dbReference>
<dbReference type="InterPro" id="IPR052348">
    <property type="entry name" value="Metallopeptidase_M50B"/>
</dbReference>
<comment type="similarity">
    <text evidence="3">Belongs to the peptidase M50B family.</text>
</comment>
<dbReference type="GO" id="GO:0008237">
    <property type="term" value="F:metallopeptidase activity"/>
    <property type="evidence" value="ECO:0007669"/>
    <property type="project" value="UniProtKB-KW"/>
</dbReference>
<keyword evidence="10 13" id="KW-1133">Transmembrane helix</keyword>
<proteinExistence type="inferred from homology"/>
<keyword evidence="8" id="KW-0378">Hydrolase</keyword>
<dbReference type="RefSeq" id="WP_189384740.1">
    <property type="nucleotide sequence ID" value="NZ_BAABFY010000053.1"/>
</dbReference>
<dbReference type="Proteomes" id="UP000608345">
    <property type="component" value="Unassembled WGS sequence"/>
</dbReference>
<reference evidence="14" key="2">
    <citation type="submission" date="2020-09" db="EMBL/GenBank/DDBJ databases">
        <authorList>
            <person name="Sun Q."/>
            <person name="Kim S."/>
        </authorList>
    </citation>
    <scope>NUCLEOTIDE SEQUENCE</scope>
    <source>
        <strain evidence="14">KCTC 23732</strain>
    </source>
</reference>
<keyword evidence="7" id="KW-0479">Metal-binding</keyword>
<dbReference type="GO" id="GO:0005886">
    <property type="term" value="C:plasma membrane"/>
    <property type="evidence" value="ECO:0007669"/>
    <property type="project" value="UniProtKB-SubCell"/>
</dbReference>
<dbReference type="GO" id="GO:0046872">
    <property type="term" value="F:metal ion binding"/>
    <property type="evidence" value="ECO:0007669"/>
    <property type="project" value="UniProtKB-KW"/>
</dbReference>
<keyword evidence="9" id="KW-0862">Zinc</keyword>
<evidence type="ECO:0000256" key="8">
    <source>
        <dbReference type="ARBA" id="ARBA00022801"/>
    </source>
</evidence>
<dbReference type="PANTHER" id="PTHR35864:SF1">
    <property type="entry name" value="ZINC METALLOPROTEASE YWHC-RELATED"/>
    <property type="match status" value="1"/>
</dbReference>
<evidence type="ECO:0000256" key="13">
    <source>
        <dbReference type="SAM" id="Phobius"/>
    </source>
</evidence>
<feature type="transmembrane region" description="Helical" evidence="13">
    <location>
        <begin position="12"/>
        <end position="32"/>
    </location>
</feature>
<dbReference type="AlphaFoldDB" id="A0A918JKP5"/>
<comment type="cofactor">
    <cofactor evidence="1">
        <name>Zn(2+)</name>
        <dbReference type="ChEBI" id="CHEBI:29105"/>
    </cofactor>
</comment>
<evidence type="ECO:0000256" key="9">
    <source>
        <dbReference type="ARBA" id="ARBA00022833"/>
    </source>
</evidence>
<keyword evidence="6 13" id="KW-0812">Transmembrane</keyword>
<evidence type="ECO:0000256" key="10">
    <source>
        <dbReference type="ARBA" id="ARBA00022989"/>
    </source>
</evidence>
<evidence type="ECO:0000256" key="11">
    <source>
        <dbReference type="ARBA" id="ARBA00023049"/>
    </source>
</evidence>
<dbReference type="GO" id="GO:0006508">
    <property type="term" value="P:proteolysis"/>
    <property type="evidence" value="ECO:0007669"/>
    <property type="project" value="UniProtKB-KW"/>
</dbReference>
<evidence type="ECO:0000256" key="7">
    <source>
        <dbReference type="ARBA" id="ARBA00022723"/>
    </source>
</evidence>
<feature type="transmembrane region" description="Helical" evidence="13">
    <location>
        <begin position="179"/>
        <end position="209"/>
    </location>
</feature>
<name>A0A918JKP5_9BURK</name>
<keyword evidence="4" id="KW-1003">Cell membrane</keyword>
<gene>
    <name evidence="14" type="ORF">GCM10011450_13670</name>
</gene>
<keyword evidence="15" id="KW-1185">Reference proteome</keyword>
<evidence type="ECO:0000256" key="6">
    <source>
        <dbReference type="ARBA" id="ARBA00022692"/>
    </source>
</evidence>
<reference evidence="14" key="1">
    <citation type="journal article" date="2014" name="Int. J. Syst. Evol. Microbiol.">
        <title>Complete genome sequence of Corynebacterium casei LMG S-19264T (=DSM 44701T), isolated from a smear-ripened cheese.</title>
        <authorList>
            <consortium name="US DOE Joint Genome Institute (JGI-PGF)"/>
            <person name="Walter F."/>
            <person name="Albersmeier A."/>
            <person name="Kalinowski J."/>
            <person name="Ruckert C."/>
        </authorList>
    </citation>
    <scope>NUCLEOTIDE SEQUENCE</scope>
    <source>
        <strain evidence="14">KCTC 23732</strain>
    </source>
</reference>
<comment type="caution">
    <text evidence="14">The sequence shown here is derived from an EMBL/GenBank/DDBJ whole genome shotgun (WGS) entry which is preliminary data.</text>
</comment>
<evidence type="ECO:0000256" key="2">
    <source>
        <dbReference type="ARBA" id="ARBA00004651"/>
    </source>
</evidence>
<dbReference type="EMBL" id="BMYS01000007">
    <property type="protein sequence ID" value="GGW84905.1"/>
    <property type="molecule type" value="Genomic_DNA"/>
</dbReference>
<evidence type="ECO:0000313" key="15">
    <source>
        <dbReference type="Proteomes" id="UP000608345"/>
    </source>
</evidence>
<feature type="transmembrane region" description="Helical" evidence="13">
    <location>
        <begin position="95"/>
        <end position="117"/>
    </location>
</feature>
<keyword evidence="12 13" id="KW-0472">Membrane</keyword>
<evidence type="ECO:0000256" key="4">
    <source>
        <dbReference type="ARBA" id="ARBA00022475"/>
    </source>
</evidence>
<protein>
    <submittedName>
        <fullName evidence="14">Peptidase M50</fullName>
    </submittedName>
</protein>
<evidence type="ECO:0000256" key="5">
    <source>
        <dbReference type="ARBA" id="ARBA00022670"/>
    </source>
</evidence>
<evidence type="ECO:0000313" key="14">
    <source>
        <dbReference type="EMBL" id="GGW84905.1"/>
    </source>
</evidence>
<sequence>MDFGQIVQSITVYALPLLFAITLHEAAHGYAARKFGDQTAFMLGRISLNPAKHIDPVGTIVVPLAMALLNTGFIFGWAKPVPVNFNNLRNPKKDMIWVAAAGPGANLVMAVFWAIMARVALELGGFGSFWWLMAIAGIQVNVILMVFNLFPLLPLDGGRVLSGLLPPKLAWEYNKIEPYGMFILIGLIVTGLLTPIIFPIIQVVVQWLVTLFIL</sequence>
<dbReference type="CDD" id="cd06158">
    <property type="entry name" value="S2P-M50_like_1"/>
    <property type="match status" value="1"/>
</dbReference>
<keyword evidence="5" id="KW-0645">Protease</keyword>
<evidence type="ECO:0000256" key="12">
    <source>
        <dbReference type="ARBA" id="ARBA00023136"/>
    </source>
</evidence>
<evidence type="ECO:0000256" key="1">
    <source>
        <dbReference type="ARBA" id="ARBA00001947"/>
    </source>
</evidence>
<organism evidence="14 15">
    <name type="scientific">Advenella faeciporci</name>
    <dbReference type="NCBI Taxonomy" id="797535"/>
    <lineage>
        <taxon>Bacteria</taxon>
        <taxon>Pseudomonadati</taxon>
        <taxon>Pseudomonadota</taxon>
        <taxon>Betaproteobacteria</taxon>
        <taxon>Burkholderiales</taxon>
        <taxon>Alcaligenaceae</taxon>
    </lineage>
</organism>
<comment type="subcellular location">
    <subcellularLocation>
        <location evidence="2">Cell membrane</location>
        <topology evidence="2">Multi-pass membrane protein</topology>
    </subcellularLocation>
</comment>